<proteinExistence type="predicted"/>
<sequence>MKPTFRPFAFLLALSSCLCLCSSGYSDGQVPAPYPSARPSTPAVAAPVTSAVAAPVAPRVDKVETIIIPGPLRSFMRMAAISQKVPVDDVLPLLARNVYMQGYQNGNQTEFLILLDRYVHQARELQILAGPSSTIRVASCDDAGTLVQILGYRLREGCGQKNVFLETANPERAFLTIDSGFPLTELEEALQKGTPFSYSYPVSKVPVLFTENDWITLGAGNRKNYGSVVDVLINDPTIARLYWGLAKNNAETRIVLHESLGLRRLLPYAAALDFYGNQISIRSGRVIVPGGANAEPVWKEMVGASPDSPGDFVAHLLAKDGGWMAAYFDVLSRVSHTQQEHLTQSPRMKRLYEAFRAPGADADATRGVFRQGPDLLVLFTRVEWEPNGDPHVPGNLEVWKQIFRQKTDSKIIRDWGKRAHSWDHPEQLLEGMTALTRVVTDSGPLQSYLMASELDSARPPEKRLSPETVRLLADRFSDFSSWYLIFTEFPELSDASIARFVNVADGVDGISNSTLRGNVLGAFQANVGLWQILARQGEIPKDQLDASWQKMIDPFAKISSTTQLFDAAHNSFGEILLAAGAKADSPQDQIVDLLAGPHQENPDGQRVHEELAGKIRAVLVDQHLVSIDTLFALSDGLSDMEQGRPRNEKMLGLAGELREFEMPRPIFTKSEKIDWAPRVYSTHHAELQVQTDLSKVIKTPSTHAQLEAARGQLAPFLRDTLVGLNYAYYEPPGAQILHNNPLFIRAHDFSGISMIGSERLWQAPVLLGVGTPAGGGAYLMGSLADLPYALAMAEQDFIAPENIQALIWKELVPDLLVSATLPRWWAVSPNELHAAALYQRSGEELLVASTKDVQLRGKVISILSDRMSPQRLEETEHALQRGEDPAAIRLRMMPSETFYLAAEFRTRFPGEATSLGPAGQQLESLSQQYPAEVSYERLSRDFGVPHPTLARTYSRELLNVKPFPFFGAYSSRLFGESWESGNLYWARLTDEMGYSPVMLNRLAPELTRRMTAKIFATDLEDWPAMLRAMEETGEELRQGKIALPPMANATTSLERTVRDGYAQ</sequence>
<dbReference type="PROSITE" id="PS51257">
    <property type="entry name" value="PROKAR_LIPOPROTEIN"/>
    <property type="match status" value="1"/>
</dbReference>
<protein>
    <submittedName>
        <fullName evidence="2">Uncharacterized protein</fullName>
    </submittedName>
</protein>
<comment type="caution">
    <text evidence="2">The sequence shown here is derived from an EMBL/GenBank/DDBJ whole genome shotgun (WGS) entry which is preliminary data.</text>
</comment>
<accession>A0A3R9QFH8</accession>
<feature type="chain" id="PRO_5018668381" evidence="1">
    <location>
        <begin position="29"/>
        <end position="1063"/>
    </location>
</feature>
<evidence type="ECO:0000313" key="3">
    <source>
        <dbReference type="Proteomes" id="UP000269669"/>
    </source>
</evidence>
<organism evidence="2 3">
    <name type="scientific">Edaphobacter aggregans</name>
    <dbReference type="NCBI Taxonomy" id="570835"/>
    <lineage>
        <taxon>Bacteria</taxon>
        <taxon>Pseudomonadati</taxon>
        <taxon>Acidobacteriota</taxon>
        <taxon>Terriglobia</taxon>
        <taxon>Terriglobales</taxon>
        <taxon>Acidobacteriaceae</taxon>
        <taxon>Edaphobacter</taxon>
    </lineage>
</organism>
<evidence type="ECO:0000313" key="2">
    <source>
        <dbReference type="EMBL" id="RSL15381.1"/>
    </source>
</evidence>
<reference evidence="2 3" key="1">
    <citation type="submission" date="2018-12" db="EMBL/GenBank/DDBJ databases">
        <title>Sequencing of bacterial isolates from soil warming experiment in Harvard Forest, Massachusetts, USA.</title>
        <authorList>
            <person name="Deangelis K."/>
        </authorList>
    </citation>
    <scope>NUCLEOTIDE SEQUENCE [LARGE SCALE GENOMIC DNA]</scope>
    <source>
        <strain evidence="2 3">EB153</strain>
    </source>
</reference>
<evidence type="ECO:0000256" key="1">
    <source>
        <dbReference type="SAM" id="SignalP"/>
    </source>
</evidence>
<dbReference type="Proteomes" id="UP000269669">
    <property type="component" value="Unassembled WGS sequence"/>
</dbReference>
<gene>
    <name evidence="2" type="ORF">EDE15_0867</name>
</gene>
<keyword evidence="1" id="KW-0732">Signal</keyword>
<name>A0A3R9QFH8_9BACT</name>
<dbReference type="EMBL" id="RSDW01000001">
    <property type="protein sequence ID" value="RSL15381.1"/>
    <property type="molecule type" value="Genomic_DNA"/>
</dbReference>
<keyword evidence="3" id="KW-1185">Reference proteome</keyword>
<feature type="signal peptide" evidence="1">
    <location>
        <begin position="1"/>
        <end position="28"/>
    </location>
</feature>
<dbReference type="AlphaFoldDB" id="A0A3R9QFH8"/>